<evidence type="ECO:0000313" key="2">
    <source>
        <dbReference type="Proteomes" id="UP000176429"/>
    </source>
</evidence>
<gene>
    <name evidence="1" type="ORF">A3H68_00440</name>
</gene>
<dbReference type="Gene3D" id="3.10.450.620">
    <property type="entry name" value="JHP933, nucleotidyltransferase-like core domain"/>
    <property type="match status" value="1"/>
</dbReference>
<dbReference type="AlphaFoldDB" id="A0A1G2P252"/>
<comment type="caution">
    <text evidence="1">The sequence shown here is derived from an EMBL/GenBank/DDBJ whole genome shotgun (WGS) entry which is preliminary data.</text>
</comment>
<dbReference type="InterPro" id="IPR014942">
    <property type="entry name" value="AbiEii"/>
</dbReference>
<proteinExistence type="predicted"/>
<reference evidence="1 2" key="1">
    <citation type="journal article" date="2016" name="Nat. Commun.">
        <title>Thousands of microbial genomes shed light on interconnected biogeochemical processes in an aquifer system.</title>
        <authorList>
            <person name="Anantharaman K."/>
            <person name="Brown C.T."/>
            <person name="Hug L.A."/>
            <person name="Sharon I."/>
            <person name="Castelle C.J."/>
            <person name="Probst A.J."/>
            <person name="Thomas B.C."/>
            <person name="Singh A."/>
            <person name="Wilkins M.J."/>
            <person name="Karaoz U."/>
            <person name="Brodie E.L."/>
            <person name="Williams K.H."/>
            <person name="Hubbard S.S."/>
            <person name="Banfield J.F."/>
        </authorList>
    </citation>
    <scope>NUCLEOTIDE SEQUENCE [LARGE SCALE GENOMIC DNA]</scope>
</reference>
<name>A0A1G2P252_9BACT</name>
<dbReference type="Pfam" id="PF08843">
    <property type="entry name" value="AbiEii"/>
    <property type="match status" value="1"/>
</dbReference>
<protein>
    <recommendedName>
        <fullName evidence="3">Nucleotidyl transferase AbiEii/AbiGii toxin family protein</fullName>
    </recommendedName>
</protein>
<organism evidence="1 2">
    <name type="scientific">Candidatus Taylorbacteria bacterium RIFCSPLOWO2_02_FULL_46_40</name>
    <dbReference type="NCBI Taxonomy" id="1802329"/>
    <lineage>
        <taxon>Bacteria</taxon>
        <taxon>Candidatus Tayloriibacteriota</taxon>
    </lineage>
</organism>
<evidence type="ECO:0008006" key="3">
    <source>
        <dbReference type="Google" id="ProtNLM"/>
    </source>
</evidence>
<evidence type="ECO:0000313" key="1">
    <source>
        <dbReference type="EMBL" id="OHA42425.1"/>
    </source>
</evidence>
<accession>A0A1G2P252</accession>
<dbReference type="Proteomes" id="UP000176429">
    <property type="component" value="Unassembled WGS sequence"/>
</dbReference>
<dbReference type="EMBL" id="MHSH01000005">
    <property type="protein sequence ID" value="OHA42425.1"/>
    <property type="molecule type" value="Genomic_DNA"/>
</dbReference>
<sequence>MEELKPTLKRLLSEAPSSKLLFLRNILKEYLQIVILDYLYSHPAYSKLVFYGGSCLAQCHGLPRLSEDLDFVDTHGDIDIEKIGNDLSTYFNKQTDLKVTVSTQKFRVMLKFSILKELGLAKEGDSDLLILKIEVFRDDGTLRECKAEAVPIFKVNRSIIVKAFDLSTLMSTKIRAILHRKWEKTSKSGKTLAIVKGRDYFDLMWYLRKGVSPNMACIKEATNKDELKRLLLSMVDKFDPTSIKFDLEALIADDRYVTDISKNLRDILKSEIERM</sequence>